<evidence type="ECO:0000313" key="8">
    <source>
        <dbReference type="Proteomes" id="UP000000709"/>
    </source>
</evidence>
<dbReference type="GO" id="GO:0005739">
    <property type="term" value="C:mitochondrion"/>
    <property type="evidence" value="ECO:0007669"/>
    <property type="project" value="TreeGrafter"/>
</dbReference>
<keyword evidence="2 4" id="KW-0863">Zinc-finger</keyword>
<evidence type="ECO:0000256" key="4">
    <source>
        <dbReference type="PROSITE-ProRule" id="PRU00834"/>
    </source>
</evidence>
<dbReference type="KEGG" id="spaa:SPAPADRAFT_63731"/>
<keyword evidence="1" id="KW-0479">Metal-binding</keyword>
<dbReference type="GeneID" id="18874885"/>
<dbReference type="STRING" id="619300.G3AV37"/>
<feature type="domain" description="DNL-type" evidence="6">
    <location>
        <begin position="63"/>
        <end position="158"/>
    </location>
</feature>
<dbReference type="OrthoDB" id="512667at2759"/>
<dbReference type="GO" id="GO:0008270">
    <property type="term" value="F:zinc ion binding"/>
    <property type="evidence" value="ECO:0007669"/>
    <property type="project" value="UniProtKB-KW"/>
</dbReference>
<keyword evidence="3" id="KW-0862">Zinc</keyword>
<dbReference type="RefSeq" id="XP_007377877.1">
    <property type="nucleotide sequence ID" value="XM_007377815.1"/>
</dbReference>
<protein>
    <recommendedName>
        <fullName evidence="6">DNL-type domain-containing protein</fullName>
    </recommendedName>
</protein>
<dbReference type="AlphaFoldDB" id="G3AV37"/>
<dbReference type="eggNOG" id="KOG3277">
    <property type="taxonomic scope" value="Eukaryota"/>
</dbReference>
<dbReference type="Pfam" id="PF05180">
    <property type="entry name" value="zf-DNL"/>
    <property type="match status" value="1"/>
</dbReference>
<evidence type="ECO:0000256" key="5">
    <source>
        <dbReference type="SAM" id="MobiDB-lite"/>
    </source>
</evidence>
<dbReference type="PANTHER" id="PTHR20922">
    <property type="entry name" value="DNL-TYPE ZINC FINGER PROTEIN"/>
    <property type="match status" value="1"/>
</dbReference>
<organism evidence="8">
    <name type="scientific">Spathaspora passalidarum (strain NRRL Y-27907 / 11-Y1)</name>
    <dbReference type="NCBI Taxonomy" id="619300"/>
    <lineage>
        <taxon>Eukaryota</taxon>
        <taxon>Fungi</taxon>
        <taxon>Dikarya</taxon>
        <taxon>Ascomycota</taxon>
        <taxon>Saccharomycotina</taxon>
        <taxon>Pichiomycetes</taxon>
        <taxon>Debaryomycetaceae</taxon>
        <taxon>Spathaspora</taxon>
    </lineage>
</organism>
<proteinExistence type="predicted"/>
<dbReference type="HOGENOM" id="CLU_093902_1_1_1"/>
<sequence>MLARFATRAVRVAVPQVTRSVRIGSSIALTRRWYTDKPSTPHATPTTTTQQTRGNTETAAEQEPKGEYLIQFTCNPCSTRSTHTFSKLAYHHGTVLIQCPSCKNRHLIADNLGFARDGRINIEQLLAAQGESVGKEKGDLVFEDVPESMRDKLNNVVTGIKVKEPEV</sequence>
<dbReference type="EMBL" id="GL996506">
    <property type="protein sequence ID" value="EGW30111.1"/>
    <property type="molecule type" value="Genomic_DNA"/>
</dbReference>
<accession>G3AV37</accession>
<gene>
    <name evidence="7" type="ORF">SPAPADRAFT_63731</name>
</gene>
<reference evidence="7 8" key="1">
    <citation type="journal article" date="2011" name="Proc. Natl. Acad. Sci. U.S.A.">
        <title>Comparative genomics of xylose-fermenting fungi for enhanced biofuel production.</title>
        <authorList>
            <person name="Wohlbach D.J."/>
            <person name="Kuo A."/>
            <person name="Sato T.K."/>
            <person name="Potts K.M."/>
            <person name="Salamov A.A."/>
            <person name="LaButti K.M."/>
            <person name="Sun H."/>
            <person name="Clum A."/>
            <person name="Pangilinan J.L."/>
            <person name="Lindquist E.A."/>
            <person name="Lucas S."/>
            <person name="Lapidus A."/>
            <person name="Jin M."/>
            <person name="Gunawan C."/>
            <person name="Balan V."/>
            <person name="Dale B.E."/>
            <person name="Jeffries T.W."/>
            <person name="Zinkel R."/>
            <person name="Barry K.W."/>
            <person name="Grigoriev I.V."/>
            <person name="Gasch A.P."/>
        </authorList>
    </citation>
    <scope>NUCLEOTIDE SEQUENCE [LARGE SCALE GENOMIC DNA]</scope>
    <source>
        <strain evidence="8">NRRL Y-27907 / 11-Y1</strain>
    </source>
</reference>
<evidence type="ECO:0000256" key="2">
    <source>
        <dbReference type="ARBA" id="ARBA00022771"/>
    </source>
</evidence>
<name>G3AV37_SPAPN</name>
<dbReference type="InterPro" id="IPR024158">
    <property type="entry name" value="Mt_import_TIM15"/>
</dbReference>
<dbReference type="GO" id="GO:0051087">
    <property type="term" value="F:protein-folding chaperone binding"/>
    <property type="evidence" value="ECO:0007669"/>
    <property type="project" value="TreeGrafter"/>
</dbReference>
<dbReference type="Proteomes" id="UP000000709">
    <property type="component" value="Unassembled WGS sequence"/>
</dbReference>
<evidence type="ECO:0000256" key="3">
    <source>
        <dbReference type="ARBA" id="ARBA00022833"/>
    </source>
</evidence>
<dbReference type="InterPro" id="IPR007853">
    <property type="entry name" value="Znf_DNL-typ"/>
</dbReference>
<dbReference type="GO" id="GO:0006457">
    <property type="term" value="P:protein folding"/>
    <property type="evidence" value="ECO:0007669"/>
    <property type="project" value="TreeGrafter"/>
</dbReference>
<evidence type="ECO:0000256" key="1">
    <source>
        <dbReference type="ARBA" id="ARBA00022723"/>
    </source>
</evidence>
<dbReference type="FunCoup" id="G3AV37">
    <property type="interactions" value="104"/>
</dbReference>
<dbReference type="PANTHER" id="PTHR20922:SF13">
    <property type="entry name" value="DNL-TYPE ZINC FINGER PROTEIN"/>
    <property type="match status" value="1"/>
</dbReference>
<dbReference type="GO" id="GO:0050821">
    <property type="term" value="P:protein stabilization"/>
    <property type="evidence" value="ECO:0007669"/>
    <property type="project" value="TreeGrafter"/>
</dbReference>
<evidence type="ECO:0000259" key="6">
    <source>
        <dbReference type="PROSITE" id="PS51501"/>
    </source>
</evidence>
<evidence type="ECO:0000313" key="7">
    <source>
        <dbReference type="EMBL" id="EGW30111.1"/>
    </source>
</evidence>
<dbReference type="InParanoid" id="G3AV37"/>
<dbReference type="PROSITE" id="PS51501">
    <property type="entry name" value="ZF_DNL"/>
    <property type="match status" value="1"/>
</dbReference>
<feature type="region of interest" description="Disordered" evidence="5">
    <location>
        <begin position="34"/>
        <end position="62"/>
    </location>
</feature>
<feature type="compositionally biased region" description="Low complexity" evidence="5">
    <location>
        <begin position="40"/>
        <end position="59"/>
    </location>
</feature>
<keyword evidence="8" id="KW-1185">Reference proteome</keyword>
<dbReference type="GO" id="GO:0030150">
    <property type="term" value="P:protein import into mitochondrial matrix"/>
    <property type="evidence" value="ECO:0007669"/>
    <property type="project" value="TreeGrafter"/>
</dbReference>